<dbReference type="InterPro" id="IPR047057">
    <property type="entry name" value="MerR_fam"/>
</dbReference>
<keyword evidence="1" id="KW-0238">DNA-binding</keyword>
<proteinExistence type="predicted"/>
<feature type="domain" description="HTH merR-type" evidence="2">
    <location>
        <begin position="6"/>
        <end position="75"/>
    </location>
</feature>
<dbReference type="GO" id="GO:0003677">
    <property type="term" value="F:DNA binding"/>
    <property type="evidence" value="ECO:0007669"/>
    <property type="project" value="UniProtKB-KW"/>
</dbReference>
<sequence length="254" mass="29893">MKDENIFSIGEIARLTGVTIRTLQYYDNIGLVPLDKTDTQGRRYFRESDISRLQQVMFYKSMGFKINKIQELLSETVTPQQFLNVLCDQRYMLIQKLNDLNSSMAILEASIASIDENKTIPWGNLIQMINLFNKETVLEYNKVSFDNRAQNVFSAHYKSIDVMLKDYWEWKTLVLEAISHTLNKVDPRGNQGQVFAEKWNKMVGRITNNDDELLEAHKRSYENRNLWPKEDQRLMEFANSFIDDAMNYYKINEV</sequence>
<protein>
    <submittedName>
        <fullName evidence="3">MerR family transcriptional regulator</fullName>
    </submittedName>
</protein>
<dbReference type="EMBL" id="VUNQ01000071">
    <property type="protein sequence ID" value="MSU03411.1"/>
    <property type="molecule type" value="Genomic_DNA"/>
</dbReference>
<gene>
    <name evidence="3" type="ORF">FYJ83_18300</name>
</gene>
<dbReference type="PROSITE" id="PS50937">
    <property type="entry name" value="HTH_MERR_2"/>
    <property type="match status" value="1"/>
</dbReference>
<accession>A0A6N7XMU1</accession>
<evidence type="ECO:0000256" key="1">
    <source>
        <dbReference type="ARBA" id="ARBA00023125"/>
    </source>
</evidence>
<dbReference type="Gene3D" id="1.10.1660.10">
    <property type="match status" value="1"/>
</dbReference>
<evidence type="ECO:0000313" key="3">
    <source>
        <dbReference type="EMBL" id="MSU03411.1"/>
    </source>
</evidence>
<dbReference type="PANTHER" id="PTHR30204:SF90">
    <property type="entry name" value="HTH-TYPE TRANSCRIPTIONAL ACTIVATOR MTA"/>
    <property type="match status" value="1"/>
</dbReference>
<keyword evidence="4" id="KW-1185">Reference proteome</keyword>
<organism evidence="3 4">
    <name type="scientific">Tissierella pigra</name>
    <dbReference type="NCBI Taxonomy" id="2607614"/>
    <lineage>
        <taxon>Bacteria</taxon>
        <taxon>Bacillati</taxon>
        <taxon>Bacillota</taxon>
        <taxon>Tissierellia</taxon>
        <taxon>Tissierellales</taxon>
        <taxon>Tissierellaceae</taxon>
        <taxon>Tissierella</taxon>
    </lineage>
</organism>
<dbReference type="RefSeq" id="WP_154442970.1">
    <property type="nucleotide sequence ID" value="NZ_JAHLPJ010000001.1"/>
</dbReference>
<dbReference type="Proteomes" id="UP000469523">
    <property type="component" value="Unassembled WGS sequence"/>
</dbReference>
<dbReference type="SUPFAM" id="SSF46955">
    <property type="entry name" value="Putative DNA-binding domain"/>
    <property type="match status" value="1"/>
</dbReference>
<dbReference type="Pfam" id="PF13411">
    <property type="entry name" value="MerR_1"/>
    <property type="match status" value="1"/>
</dbReference>
<dbReference type="InterPro" id="IPR000551">
    <property type="entry name" value="MerR-type_HTH_dom"/>
</dbReference>
<dbReference type="InterPro" id="IPR009061">
    <property type="entry name" value="DNA-bd_dom_put_sf"/>
</dbReference>
<dbReference type="PANTHER" id="PTHR30204">
    <property type="entry name" value="REDOX-CYCLING DRUG-SENSING TRANSCRIPTIONAL ACTIVATOR SOXR"/>
    <property type="match status" value="1"/>
</dbReference>
<reference evidence="3 4" key="1">
    <citation type="submission" date="2019-09" db="EMBL/GenBank/DDBJ databases">
        <title>In-depth cultivation of the pig gut microbiome towards novel bacterial diversity and tailored functional studies.</title>
        <authorList>
            <person name="Wylensek D."/>
            <person name="Hitch T.C.A."/>
            <person name="Clavel T."/>
        </authorList>
    </citation>
    <scope>NUCLEOTIDE SEQUENCE [LARGE SCALE GENOMIC DNA]</scope>
    <source>
        <strain evidence="3 4">WCA3-693-APC-4?</strain>
    </source>
</reference>
<dbReference type="CDD" id="cd01106">
    <property type="entry name" value="HTH_TipAL-Mta"/>
    <property type="match status" value="1"/>
</dbReference>
<dbReference type="PRINTS" id="PR00040">
    <property type="entry name" value="HTHMERR"/>
</dbReference>
<dbReference type="AlphaFoldDB" id="A0A6N7XMU1"/>
<dbReference type="SMART" id="SM00422">
    <property type="entry name" value="HTH_MERR"/>
    <property type="match status" value="1"/>
</dbReference>
<evidence type="ECO:0000313" key="4">
    <source>
        <dbReference type="Proteomes" id="UP000469523"/>
    </source>
</evidence>
<dbReference type="GO" id="GO:0003700">
    <property type="term" value="F:DNA-binding transcription factor activity"/>
    <property type="evidence" value="ECO:0007669"/>
    <property type="project" value="InterPro"/>
</dbReference>
<evidence type="ECO:0000259" key="2">
    <source>
        <dbReference type="PROSITE" id="PS50937"/>
    </source>
</evidence>
<name>A0A6N7XMU1_9FIRM</name>
<comment type="caution">
    <text evidence="3">The sequence shown here is derived from an EMBL/GenBank/DDBJ whole genome shotgun (WGS) entry which is preliminary data.</text>
</comment>